<reference evidence="3" key="1">
    <citation type="submission" date="2016-10" db="EMBL/GenBank/DDBJ databases">
        <authorList>
            <person name="Varghese N."/>
            <person name="Submissions S."/>
        </authorList>
    </citation>
    <scope>NUCLEOTIDE SEQUENCE [LARGE SCALE GENOMIC DNA]</scope>
    <source>
        <strain evidence="3">ATCC 29999</strain>
    </source>
</reference>
<dbReference type="OrthoDB" id="6463131at2"/>
<keyword evidence="1" id="KW-1133">Transmembrane helix</keyword>
<dbReference type="PROSITE" id="PS51257">
    <property type="entry name" value="PROKAR_LIPOPROTEIN"/>
    <property type="match status" value="1"/>
</dbReference>
<evidence type="ECO:0000256" key="1">
    <source>
        <dbReference type="SAM" id="Phobius"/>
    </source>
</evidence>
<dbReference type="EMBL" id="FMWJ01000007">
    <property type="protein sequence ID" value="SCZ62689.1"/>
    <property type="molecule type" value="Genomic_DNA"/>
</dbReference>
<keyword evidence="3" id="KW-1185">Reference proteome</keyword>
<dbReference type="Proteomes" id="UP000183223">
    <property type="component" value="Unassembled WGS sequence"/>
</dbReference>
<protein>
    <submittedName>
        <fullName evidence="2">Uncharacterized protein</fullName>
    </submittedName>
</protein>
<organism evidence="2 3">
    <name type="scientific">Photorhabdus luminescens</name>
    <name type="common">Xenorhabdus luminescens</name>
    <dbReference type="NCBI Taxonomy" id="29488"/>
    <lineage>
        <taxon>Bacteria</taxon>
        <taxon>Pseudomonadati</taxon>
        <taxon>Pseudomonadota</taxon>
        <taxon>Gammaproteobacteria</taxon>
        <taxon>Enterobacterales</taxon>
        <taxon>Morganellaceae</taxon>
        <taxon>Photorhabdus</taxon>
    </lineage>
</organism>
<dbReference type="GeneID" id="45655651"/>
<feature type="transmembrane region" description="Helical" evidence="1">
    <location>
        <begin position="6"/>
        <end position="26"/>
    </location>
</feature>
<proteinExistence type="predicted"/>
<sequence>MNKLTVTIVIILIMALSCICLFLWLFMMPNVIYKENDFLKYHLLTNEKIKETPRISKNYFFEYYPNDESSPIYSSIYFCDLIDMENSYNRIVDYIKSTGYIVNNDAIWYMKGSETIYDDSFILLKSSVVGNEKKEHCLELTFAENVK</sequence>
<dbReference type="RefSeq" id="WP_139180506.1">
    <property type="nucleotide sequence ID" value="NZ_CAWQXX010000045.1"/>
</dbReference>
<gene>
    <name evidence="2" type="ORF">SAMN02982990_01898</name>
</gene>
<dbReference type="AlphaFoldDB" id="A0A1G5QNJ6"/>
<name>A0A1G5QNJ6_PHOLU</name>
<evidence type="ECO:0000313" key="2">
    <source>
        <dbReference type="EMBL" id="SCZ62689.1"/>
    </source>
</evidence>
<keyword evidence="1" id="KW-0472">Membrane</keyword>
<evidence type="ECO:0000313" key="3">
    <source>
        <dbReference type="Proteomes" id="UP000183223"/>
    </source>
</evidence>
<accession>A0A1G5QNJ6</accession>
<keyword evidence="1" id="KW-0812">Transmembrane</keyword>